<accession>A0ABS6IAM8</accession>
<name>A0ABS6IAM8_9MICC</name>
<feature type="domain" description="Major facilitator superfamily (MFS) profile" evidence="6">
    <location>
        <begin position="23"/>
        <end position="433"/>
    </location>
</feature>
<comment type="subcellular location">
    <subcellularLocation>
        <location evidence="1">Cell membrane</location>
        <topology evidence="1">Multi-pass membrane protein</topology>
    </subcellularLocation>
</comment>
<feature type="transmembrane region" description="Helical" evidence="5">
    <location>
        <begin position="119"/>
        <end position="138"/>
    </location>
</feature>
<dbReference type="InterPro" id="IPR051084">
    <property type="entry name" value="H+-coupled_symporters"/>
</dbReference>
<feature type="transmembrane region" description="Helical" evidence="5">
    <location>
        <begin position="290"/>
        <end position="308"/>
    </location>
</feature>
<keyword evidence="5" id="KW-0812">Transmembrane</keyword>
<keyword evidence="8" id="KW-1185">Reference proteome</keyword>
<dbReference type="PANTHER" id="PTHR43528">
    <property type="entry name" value="ALPHA-KETOGLUTARATE PERMEASE"/>
    <property type="match status" value="1"/>
</dbReference>
<reference evidence="7 8" key="1">
    <citation type="submission" date="2021-06" db="EMBL/GenBank/DDBJ databases">
        <authorList>
            <person name="Jeong J.W."/>
        </authorList>
    </citation>
    <scope>NUCLEOTIDE SEQUENCE [LARGE SCALE GENOMIC DNA]</scope>
    <source>
        <strain evidence="7 8">MMS21-TAE1-1</strain>
    </source>
</reference>
<evidence type="ECO:0000313" key="8">
    <source>
        <dbReference type="Proteomes" id="UP000824166"/>
    </source>
</evidence>
<keyword evidence="3" id="KW-1003">Cell membrane</keyword>
<feature type="transmembrane region" description="Helical" evidence="5">
    <location>
        <begin position="199"/>
        <end position="216"/>
    </location>
</feature>
<gene>
    <name evidence="7" type="ORF">KSW38_19135</name>
</gene>
<sequence length="438" mass="46406">MNETTKPTPVMSETVTNSIRRRAVLAGAIGNMVEWYDFAVYGLFAVIIAANFFPNQDPTAGLLSTFAVFAASFFIRPLGAVFFGHFGDKHGRKNVLLATVALMGAATVAIGLTPSYASIGLAAPALLVLFRFVQAFSAGGEWSGSSVYTVEYAPRNRRYLYGSWVQVSASAGTLVGSLTAALCGLLSSEAALRDWVWRIPFILGGIIGVLGLILRAKLEDTPEFRKAQSEPKPHKTPLGSVFRNYRSEGLIAIGVTIGYSVSIYMFSTYLPTYIKTTTQVRLTDALLGNSLQLVVLMILIPFAAILADKVGSRKLLIAFAALMIVCVVPLFQLIAVGTLGSVILGQVLFAAIVSLIGGTAVTTTTRLFPIDVRYTGLGVSYNIAVAGFGGTAPFISTWLIGSTGSPLSPAYYVIFAALIVGLVAVFALKGRDAAAASN</sequence>
<feature type="transmembrane region" description="Helical" evidence="5">
    <location>
        <begin position="410"/>
        <end position="428"/>
    </location>
</feature>
<feature type="transmembrane region" description="Helical" evidence="5">
    <location>
        <begin position="159"/>
        <end position="187"/>
    </location>
</feature>
<organism evidence="7 8">
    <name type="scientific">Paenarthrobacter aromaticivorans</name>
    <dbReference type="NCBI Taxonomy" id="2849150"/>
    <lineage>
        <taxon>Bacteria</taxon>
        <taxon>Bacillati</taxon>
        <taxon>Actinomycetota</taxon>
        <taxon>Actinomycetes</taxon>
        <taxon>Micrococcales</taxon>
        <taxon>Micrococcaceae</taxon>
        <taxon>Paenarthrobacter</taxon>
    </lineage>
</organism>
<feature type="transmembrane region" description="Helical" evidence="5">
    <location>
        <begin position="35"/>
        <end position="54"/>
    </location>
</feature>
<feature type="transmembrane region" description="Helical" evidence="5">
    <location>
        <begin position="342"/>
        <end position="362"/>
    </location>
</feature>
<dbReference type="InterPro" id="IPR020846">
    <property type="entry name" value="MFS_dom"/>
</dbReference>
<keyword evidence="5" id="KW-1133">Transmembrane helix</keyword>
<dbReference type="Pfam" id="PF07690">
    <property type="entry name" value="MFS_1"/>
    <property type="match status" value="1"/>
</dbReference>
<evidence type="ECO:0000256" key="4">
    <source>
        <dbReference type="ARBA" id="ARBA00022847"/>
    </source>
</evidence>
<evidence type="ECO:0000256" key="5">
    <source>
        <dbReference type="SAM" id="Phobius"/>
    </source>
</evidence>
<dbReference type="PANTHER" id="PTHR43528:SF1">
    <property type="entry name" value="ALPHA-KETOGLUTARATE PERMEASE"/>
    <property type="match status" value="1"/>
</dbReference>
<evidence type="ECO:0000256" key="2">
    <source>
        <dbReference type="ARBA" id="ARBA00022448"/>
    </source>
</evidence>
<comment type="caution">
    <text evidence="7">The sequence shown here is derived from an EMBL/GenBank/DDBJ whole genome shotgun (WGS) entry which is preliminary data.</text>
</comment>
<evidence type="ECO:0000313" key="7">
    <source>
        <dbReference type="EMBL" id="MBU8868412.1"/>
    </source>
</evidence>
<feature type="transmembrane region" description="Helical" evidence="5">
    <location>
        <begin position="315"/>
        <end position="336"/>
    </location>
</feature>
<feature type="transmembrane region" description="Helical" evidence="5">
    <location>
        <begin position="374"/>
        <end position="398"/>
    </location>
</feature>
<feature type="transmembrane region" description="Helical" evidence="5">
    <location>
        <begin position="95"/>
        <end position="113"/>
    </location>
</feature>
<keyword evidence="2" id="KW-0813">Transport</keyword>
<keyword evidence="5" id="KW-0472">Membrane</keyword>
<feature type="transmembrane region" description="Helical" evidence="5">
    <location>
        <begin position="60"/>
        <end position="83"/>
    </location>
</feature>
<dbReference type="PROSITE" id="PS50850">
    <property type="entry name" value="MFS"/>
    <property type="match status" value="1"/>
</dbReference>
<feature type="transmembrane region" description="Helical" evidence="5">
    <location>
        <begin position="250"/>
        <end position="270"/>
    </location>
</feature>
<proteinExistence type="predicted"/>
<keyword evidence="4" id="KW-0769">Symport</keyword>
<evidence type="ECO:0000256" key="3">
    <source>
        <dbReference type="ARBA" id="ARBA00022475"/>
    </source>
</evidence>
<dbReference type="RefSeq" id="WP_216926529.1">
    <property type="nucleotide sequence ID" value="NZ_JAHOPC010000014.1"/>
</dbReference>
<dbReference type="Proteomes" id="UP000824166">
    <property type="component" value="Unassembled WGS sequence"/>
</dbReference>
<evidence type="ECO:0000256" key="1">
    <source>
        <dbReference type="ARBA" id="ARBA00004651"/>
    </source>
</evidence>
<evidence type="ECO:0000259" key="6">
    <source>
        <dbReference type="PROSITE" id="PS50850"/>
    </source>
</evidence>
<dbReference type="EMBL" id="JAHOPC010000014">
    <property type="protein sequence ID" value="MBU8868412.1"/>
    <property type="molecule type" value="Genomic_DNA"/>
</dbReference>
<dbReference type="InterPro" id="IPR011701">
    <property type="entry name" value="MFS"/>
</dbReference>
<protein>
    <submittedName>
        <fullName evidence="7">MFS transporter</fullName>
    </submittedName>
</protein>